<dbReference type="InterPro" id="IPR018713">
    <property type="entry name" value="MPAB/Lcp_cat_dom"/>
</dbReference>
<dbReference type="AlphaFoldDB" id="A0AAE3CZF6"/>
<dbReference type="PANTHER" id="PTHR36151">
    <property type="entry name" value="BLR2777 PROTEIN"/>
    <property type="match status" value="1"/>
</dbReference>
<evidence type="ECO:0000313" key="2">
    <source>
        <dbReference type="EMBL" id="MBW8637235.1"/>
    </source>
</evidence>
<gene>
    <name evidence="2" type="ORF">K1W69_08550</name>
</gene>
<dbReference type="EMBL" id="JAICBX010000002">
    <property type="protein sequence ID" value="MBW8637235.1"/>
    <property type="molecule type" value="Genomic_DNA"/>
</dbReference>
<dbReference type="RefSeq" id="WP_220227959.1">
    <property type="nucleotide sequence ID" value="NZ_JAICBX010000002.1"/>
</dbReference>
<protein>
    <submittedName>
        <fullName evidence="2">Oxygenase MpaB family protein</fullName>
    </submittedName>
</protein>
<keyword evidence="3" id="KW-1185">Reference proteome</keyword>
<organism evidence="2 3">
    <name type="scientific">Flavimaribacter sediminis</name>
    <dbReference type="NCBI Taxonomy" id="2865987"/>
    <lineage>
        <taxon>Bacteria</taxon>
        <taxon>Pseudomonadati</taxon>
        <taxon>Pseudomonadota</taxon>
        <taxon>Alphaproteobacteria</taxon>
        <taxon>Hyphomicrobiales</taxon>
        <taxon>Rhizobiaceae</taxon>
        <taxon>Flavimaribacter</taxon>
    </lineage>
</organism>
<dbReference type="GO" id="GO:0016491">
    <property type="term" value="F:oxidoreductase activity"/>
    <property type="evidence" value="ECO:0007669"/>
    <property type="project" value="InterPro"/>
</dbReference>
<reference evidence="2" key="1">
    <citation type="submission" date="2021-08" db="EMBL/GenBank/DDBJ databases">
        <title>Hoeflea bacterium WL0058 sp. nov., isolated from the sediment.</title>
        <authorList>
            <person name="Wang L."/>
            <person name="Zhang D."/>
        </authorList>
    </citation>
    <scope>NUCLEOTIDE SEQUENCE</scope>
    <source>
        <strain evidence="2">WL0058</strain>
    </source>
</reference>
<proteinExistence type="predicted"/>
<feature type="domain" description="ER-bound oxygenase mpaB/mpaB'/Rubber oxygenase catalytic" evidence="1">
    <location>
        <begin position="48"/>
        <end position="257"/>
    </location>
</feature>
<name>A0AAE3CZF6_9HYPH</name>
<evidence type="ECO:0000259" key="1">
    <source>
        <dbReference type="Pfam" id="PF09995"/>
    </source>
</evidence>
<dbReference type="Pfam" id="PF09995">
    <property type="entry name" value="MPAB_Lcp_cat"/>
    <property type="match status" value="1"/>
</dbReference>
<evidence type="ECO:0000313" key="3">
    <source>
        <dbReference type="Proteomes" id="UP001196509"/>
    </source>
</evidence>
<sequence>MHLSGPYHLPQFIDRWTAGLFQGAGVPAFDFSKPAGEPALAPASSVSWIVFKNPVSLFVGGVAAVIMEFALPGVRSGVWDHSSFKTKPVERLQRTGLAAMVTVYGAQAKARDMIDHVTRLHNKISGVTEAGETYSASDVDLLNWVQATAIYGFTESYSRYVKHLDENCIDRCFDEGLPAARLYSATGAPSSRAEFHWLLARLEPRMTASPILFEFLDIIKDAPVLSPAFKPVQRLLVGAAVDIVPDRIRNILGLDPSLGLKPWQDNIIRQAGGLADRIVLAEAPPAQSCLRLGLPVDYLYRG</sequence>
<dbReference type="Proteomes" id="UP001196509">
    <property type="component" value="Unassembled WGS sequence"/>
</dbReference>
<accession>A0AAE3CZF6</accession>
<comment type="caution">
    <text evidence="2">The sequence shown here is derived from an EMBL/GenBank/DDBJ whole genome shotgun (WGS) entry which is preliminary data.</text>
</comment>
<dbReference type="PANTHER" id="PTHR36151:SF3">
    <property type="entry name" value="ER-BOUND OXYGENASE MPAB_MPAB'_RUBBER OXYGENASE CATALYTIC DOMAIN-CONTAINING PROTEIN"/>
    <property type="match status" value="1"/>
</dbReference>